<dbReference type="PANTHER" id="PTHR10867">
    <property type="entry name" value="NNMT/PNMT/TEMT FAMILY MEMBER"/>
    <property type="match status" value="1"/>
</dbReference>
<dbReference type="GO" id="GO:0005829">
    <property type="term" value="C:cytosol"/>
    <property type="evidence" value="ECO:0007669"/>
    <property type="project" value="TreeGrafter"/>
</dbReference>
<dbReference type="OrthoDB" id="10050085at2759"/>
<evidence type="ECO:0000256" key="4">
    <source>
        <dbReference type="ARBA" id="ARBA00022691"/>
    </source>
</evidence>
<dbReference type="OMA" id="NNYMPPR"/>
<dbReference type="GO" id="GO:0032259">
    <property type="term" value="P:methylation"/>
    <property type="evidence" value="ECO:0007669"/>
    <property type="project" value="UniProtKB-KW"/>
</dbReference>
<keyword evidence="2" id="KW-0489">Methyltransferase</keyword>
<evidence type="ECO:0000313" key="6">
    <source>
        <dbReference type="RefSeq" id="XP_017338473.1"/>
    </source>
</evidence>
<dbReference type="InterPro" id="IPR053384">
    <property type="entry name" value="SAM-dep_methyltransferase"/>
</dbReference>
<reference evidence="6" key="2">
    <citation type="submission" date="2025-08" db="UniProtKB">
        <authorList>
            <consortium name="RefSeq"/>
        </authorList>
    </citation>
    <scope>IDENTIFICATION</scope>
    <source>
        <tissue evidence="6">Blood</tissue>
    </source>
</reference>
<evidence type="ECO:0000256" key="1">
    <source>
        <dbReference type="ARBA" id="ARBA00007996"/>
    </source>
</evidence>
<dbReference type="Pfam" id="PF01234">
    <property type="entry name" value="NNMT_PNMT_TEMT"/>
    <property type="match status" value="1"/>
</dbReference>
<evidence type="ECO:0000313" key="5">
    <source>
        <dbReference type="Proteomes" id="UP000221080"/>
    </source>
</evidence>
<keyword evidence="3" id="KW-0808">Transferase</keyword>
<organism evidence="5 6">
    <name type="scientific">Ictalurus punctatus</name>
    <name type="common">Channel catfish</name>
    <name type="synonym">Silurus punctatus</name>
    <dbReference type="NCBI Taxonomy" id="7998"/>
    <lineage>
        <taxon>Eukaryota</taxon>
        <taxon>Metazoa</taxon>
        <taxon>Chordata</taxon>
        <taxon>Craniata</taxon>
        <taxon>Vertebrata</taxon>
        <taxon>Euteleostomi</taxon>
        <taxon>Actinopterygii</taxon>
        <taxon>Neopterygii</taxon>
        <taxon>Teleostei</taxon>
        <taxon>Ostariophysi</taxon>
        <taxon>Siluriformes</taxon>
        <taxon>Ictaluridae</taxon>
        <taxon>Ictalurus</taxon>
    </lineage>
</organism>
<dbReference type="FunFam" id="3.40.50.150:FF:000065">
    <property type="entry name" value="Phenylethanolamine N-methyltransferase"/>
    <property type="match status" value="1"/>
</dbReference>
<keyword evidence="5" id="KW-1185">Reference proteome</keyword>
<dbReference type="STRING" id="7998.ENSIPUP00000033132"/>
<dbReference type="RefSeq" id="XP_017338473.1">
    <property type="nucleotide sequence ID" value="XM_017482984.3"/>
</dbReference>
<dbReference type="KEGG" id="ipu:108273631"/>
<dbReference type="InterPro" id="IPR029063">
    <property type="entry name" value="SAM-dependent_MTases_sf"/>
</dbReference>
<proteinExistence type="inferred from homology"/>
<dbReference type="GeneID" id="108273631"/>
<name>A0A2D0S6U8_ICTPU</name>
<sequence length="278" mass="31065">MKEERMERENRQETAVAAVAAFYRGFDPEAYLKYNYTPPRADFSRSDSIVPWKLNCLHKAFKEDAIKGDILVDIGSGPTLYQVMSGCEHFNRVILSDFLEVNRSELKKWLKDGQSNFDWTPYLKHVCELEGRSSSAWQEKAERLRSVVTDIFPVNVHHPFPFPPGSLPASSADCLVSSFCLESVSPDISSFTQALRNLSSLLRSGGYLLLIGALGESFYMAAPDVRIPVVPLDEAQVCASLSVTGFDLLQLSVYRLIPDMLVGVDDVKGVFFAKARKP</sequence>
<dbReference type="NCBIfam" id="NF041360">
    <property type="entry name" value="GntF_guanitoxin"/>
    <property type="match status" value="1"/>
</dbReference>
<accession>A0A2D0S6U8</accession>
<evidence type="ECO:0000256" key="2">
    <source>
        <dbReference type="ARBA" id="ARBA00022603"/>
    </source>
</evidence>
<dbReference type="SUPFAM" id="SSF53335">
    <property type="entry name" value="S-adenosyl-L-methionine-dependent methyltransferases"/>
    <property type="match status" value="1"/>
</dbReference>
<comment type="similarity">
    <text evidence="1">Belongs to the class I-like SAM-binding methyltransferase superfamily. NNMT/PNMT/TEMT family.</text>
</comment>
<protein>
    <submittedName>
        <fullName evidence="6">Phenylethanolamine N-methyltransferase</fullName>
    </submittedName>
</protein>
<dbReference type="Proteomes" id="UP000221080">
    <property type="component" value="Chromosome 13"/>
</dbReference>
<dbReference type="PROSITE" id="PS51681">
    <property type="entry name" value="SAM_MT_NNMT_PNMT_TEMT"/>
    <property type="match status" value="1"/>
</dbReference>
<dbReference type="GO" id="GO:0004603">
    <property type="term" value="F:phenylethanolamine N-methyltransferase activity"/>
    <property type="evidence" value="ECO:0007669"/>
    <property type="project" value="TreeGrafter"/>
</dbReference>
<dbReference type="AlphaFoldDB" id="A0A2D0S6U8"/>
<keyword evidence="4" id="KW-0949">S-adenosyl-L-methionine</keyword>
<dbReference type="InterPro" id="IPR000940">
    <property type="entry name" value="NNMT_TEMT_trans"/>
</dbReference>
<gene>
    <name evidence="6" type="primary">LOC108273631</name>
</gene>
<dbReference type="Gene3D" id="3.40.50.150">
    <property type="entry name" value="Vaccinia Virus protein VP39"/>
    <property type="match status" value="1"/>
</dbReference>
<reference evidence="5" key="1">
    <citation type="journal article" date="2016" name="Nat. Commun.">
        <title>The channel catfish genome sequence provides insights into the evolution of scale formation in teleosts.</title>
        <authorList>
            <person name="Liu Z."/>
            <person name="Liu S."/>
            <person name="Yao J."/>
            <person name="Bao L."/>
            <person name="Zhang J."/>
            <person name="Li Y."/>
            <person name="Jiang C."/>
            <person name="Sun L."/>
            <person name="Wang R."/>
            <person name="Zhang Y."/>
            <person name="Zhou T."/>
            <person name="Zeng Q."/>
            <person name="Fu Q."/>
            <person name="Gao S."/>
            <person name="Li N."/>
            <person name="Koren S."/>
            <person name="Jiang Y."/>
            <person name="Zimin A."/>
            <person name="Xu P."/>
            <person name="Phillippy A.M."/>
            <person name="Geng X."/>
            <person name="Song L."/>
            <person name="Sun F."/>
            <person name="Li C."/>
            <person name="Wang X."/>
            <person name="Chen A."/>
            <person name="Jin Y."/>
            <person name="Yuan Z."/>
            <person name="Yang Y."/>
            <person name="Tan S."/>
            <person name="Peatman E."/>
            <person name="Lu J."/>
            <person name="Qin Z."/>
            <person name="Dunham R."/>
            <person name="Li Z."/>
            <person name="Sonstegard T."/>
            <person name="Feng J."/>
            <person name="Danzmann R.G."/>
            <person name="Schroeder S."/>
            <person name="Scheffler B."/>
            <person name="Duke M.V."/>
            <person name="Ballard L."/>
            <person name="Kucuktas H."/>
            <person name="Kaltenboeck L."/>
            <person name="Liu H."/>
            <person name="Armbruster J."/>
            <person name="Xie Y."/>
            <person name="Kirby M.L."/>
            <person name="Tian Y."/>
            <person name="Flanagan M.E."/>
            <person name="Mu W."/>
            <person name="Waldbieser G.C."/>
        </authorList>
    </citation>
    <scope>NUCLEOTIDE SEQUENCE [LARGE SCALE GENOMIC DNA]</scope>
    <source>
        <strain evidence="5">SDA103</strain>
    </source>
</reference>
<evidence type="ECO:0000256" key="3">
    <source>
        <dbReference type="ARBA" id="ARBA00022679"/>
    </source>
</evidence>
<dbReference type="PANTHER" id="PTHR10867:SF18">
    <property type="entry name" value="PHENYLETHANOLAMINE N-METHYLTRANSFERASE"/>
    <property type="match status" value="1"/>
</dbReference>